<accession>A0ABU8RMZ2</accession>
<evidence type="ECO:0000256" key="1">
    <source>
        <dbReference type="ARBA" id="ARBA00012493"/>
    </source>
</evidence>
<evidence type="ECO:0000256" key="3">
    <source>
        <dbReference type="ARBA" id="ARBA00022695"/>
    </source>
</evidence>
<sequence length="449" mass="49487">MSTRRGPDAEVVARALAGAFLAEDDWTPSALADVPVRVLGGRRRRWHEQLAEQVVATCPRPPRDAPRYLTQVVHQAPPFDRAHRRADRQGHPLRVRRRPVVPTRAGGSPWPTAPLDDVADLARLLDLDVAHLDWMADVRHLQRRARPGPLHLYRHRWLERPGRTPRLLEVPTPRLRRVQRTVLDAVLAGLPAHPAAHGFVPGRSVVTGARPHVGADVVLRADLAAFFASVTAGRVHRTLRFLGHPEAVAHALTGLCTHEAPVGVLAAMPAGGTPGDRHALRRALADPHLPQGAPTSPHLANLAVHRLDLRLDAYARETGAVYTRYADDLTFSGGPEVGRRAGALLDGVRRVVRDEGHRLNETKTRVLPRHRRQAVTGVVVNDAPGVGRREVDALRAELHNCVVHGPASQDRQERGEAYRAHLGGRVSWVEHVSPARGARLRAELERIQW</sequence>
<dbReference type="PANTHER" id="PTHR34047:SF7">
    <property type="entry name" value="RNA-DIRECTED DNA POLYMERASE"/>
    <property type="match status" value="1"/>
</dbReference>
<evidence type="ECO:0000256" key="7">
    <source>
        <dbReference type="ARBA" id="ARBA00023118"/>
    </source>
</evidence>
<organism evidence="11 12">
    <name type="scientific">Pseudokineococcus basanitobsidens</name>
    <dbReference type="NCBI Taxonomy" id="1926649"/>
    <lineage>
        <taxon>Bacteria</taxon>
        <taxon>Bacillati</taxon>
        <taxon>Actinomycetota</taxon>
        <taxon>Actinomycetes</taxon>
        <taxon>Kineosporiales</taxon>
        <taxon>Kineosporiaceae</taxon>
        <taxon>Pseudokineococcus</taxon>
    </lineage>
</organism>
<dbReference type="CDD" id="cd03487">
    <property type="entry name" value="RT_Bac_retron_II"/>
    <property type="match status" value="1"/>
</dbReference>
<comment type="similarity">
    <text evidence="8">Belongs to the bacterial reverse transcriptase family.</text>
</comment>
<dbReference type="PANTHER" id="PTHR34047">
    <property type="entry name" value="NUCLEAR INTRON MATURASE 1, MITOCHONDRIAL-RELATED"/>
    <property type="match status" value="1"/>
</dbReference>
<feature type="domain" description="Reverse transcriptase" evidence="10">
    <location>
        <begin position="139"/>
        <end position="380"/>
    </location>
</feature>
<evidence type="ECO:0000256" key="8">
    <source>
        <dbReference type="ARBA" id="ARBA00034120"/>
    </source>
</evidence>
<evidence type="ECO:0000256" key="4">
    <source>
        <dbReference type="ARBA" id="ARBA00022723"/>
    </source>
</evidence>
<keyword evidence="2 11" id="KW-0808">Transferase</keyword>
<evidence type="ECO:0000256" key="2">
    <source>
        <dbReference type="ARBA" id="ARBA00022679"/>
    </source>
</evidence>
<dbReference type="Proteomes" id="UP001387100">
    <property type="component" value="Unassembled WGS sequence"/>
</dbReference>
<dbReference type="InterPro" id="IPR043502">
    <property type="entry name" value="DNA/RNA_pol_sf"/>
</dbReference>
<keyword evidence="6 11" id="KW-0695">RNA-directed DNA polymerase</keyword>
<keyword evidence="4" id="KW-0479">Metal-binding</keyword>
<dbReference type="InterPro" id="IPR000477">
    <property type="entry name" value="RT_dom"/>
</dbReference>
<keyword evidence="12" id="KW-1185">Reference proteome</keyword>
<evidence type="ECO:0000313" key="12">
    <source>
        <dbReference type="Proteomes" id="UP001387100"/>
    </source>
</evidence>
<evidence type="ECO:0000256" key="6">
    <source>
        <dbReference type="ARBA" id="ARBA00022918"/>
    </source>
</evidence>
<dbReference type="RefSeq" id="WP_339575738.1">
    <property type="nucleotide sequence ID" value="NZ_JBBIAA010000021.1"/>
</dbReference>
<dbReference type="PRINTS" id="PR00866">
    <property type="entry name" value="RNADNAPOLMS"/>
</dbReference>
<dbReference type="PROSITE" id="PS50878">
    <property type="entry name" value="RT_POL"/>
    <property type="match status" value="1"/>
</dbReference>
<evidence type="ECO:0000259" key="10">
    <source>
        <dbReference type="PROSITE" id="PS50878"/>
    </source>
</evidence>
<proteinExistence type="inferred from homology"/>
<dbReference type="EMBL" id="JBBIAA010000021">
    <property type="protein sequence ID" value="MEJ5946354.1"/>
    <property type="molecule type" value="Genomic_DNA"/>
</dbReference>
<dbReference type="InterPro" id="IPR051083">
    <property type="entry name" value="GrpII_Intron_Splice-Mob/Def"/>
</dbReference>
<evidence type="ECO:0000256" key="5">
    <source>
        <dbReference type="ARBA" id="ARBA00022842"/>
    </source>
</evidence>
<reference evidence="11 12" key="1">
    <citation type="journal article" date="2017" name="Int. J. Syst. Evol. Microbiol.">
        <title>Pseudokineococcus basanitobsidens sp. nov., isolated from volcanic rock.</title>
        <authorList>
            <person name="Lee D.W."/>
            <person name="Park M.Y."/>
            <person name="Kim J.J."/>
            <person name="Kim B.S."/>
        </authorList>
    </citation>
    <scope>NUCLEOTIDE SEQUENCE [LARGE SCALE GENOMIC DNA]</scope>
    <source>
        <strain evidence="11 12">DSM 103726</strain>
    </source>
</reference>
<keyword evidence="5" id="KW-0460">Magnesium</keyword>
<comment type="catalytic activity">
    <reaction evidence="9">
        <text>DNA(n) + a 2'-deoxyribonucleoside 5'-triphosphate = DNA(n+1) + diphosphate</text>
        <dbReference type="Rhea" id="RHEA:22508"/>
        <dbReference type="Rhea" id="RHEA-COMP:17339"/>
        <dbReference type="Rhea" id="RHEA-COMP:17340"/>
        <dbReference type="ChEBI" id="CHEBI:33019"/>
        <dbReference type="ChEBI" id="CHEBI:61560"/>
        <dbReference type="ChEBI" id="CHEBI:173112"/>
        <dbReference type="EC" id="2.7.7.49"/>
    </reaction>
</comment>
<evidence type="ECO:0000313" key="11">
    <source>
        <dbReference type="EMBL" id="MEJ5946354.1"/>
    </source>
</evidence>
<comment type="caution">
    <text evidence="11">The sequence shown here is derived from an EMBL/GenBank/DDBJ whole genome shotgun (WGS) entry which is preliminary data.</text>
</comment>
<gene>
    <name evidence="11" type="ORF">WDZ17_13735</name>
</gene>
<evidence type="ECO:0000256" key="9">
    <source>
        <dbReference type="ARBA" id="ARBA00048173"/>
    </source>
</evidence>
<dbReference type="EC" id="2.7.7.49" evidence="1"/>
<dbReference type="InterPro" id="IPR000123">
    <property type="entry name" value="Reverse_transcriptase_msDNA"/>
</dbReference>
<keyword evidence="3 11" id="KW-0548">Nucleotidyltransferase</keyword>
<keyword evidence="7" id="KW-0051">Antiviral defense</keyword>
<dbReference type="GO" id="GO:0003964">
    <property type="term" value="F:RNA-directed DNA polymerase activity"/>
    <property type="evidence" value="ECO:0007669"/>
    <property type="project" value="UniProtKB-KW"/>
</dbReference>
<protein>
    <recommendedName>
        <fullName evidence="1">RNA-directed DNA polymerase</fullName>
        <ecNumber evidence="1">2.7.7.49</ecNumber>
    </recommendedName>
</protein>
<dbReference type="Pfam" id="PF00078">
    <property type="entry name" value="RVT_1"/>
    <property type="match status" value="1"/>
</dbReference>
<name>A0ABU8RMZ2_9ACTN</name>
<dbReference type="SUPFAM" id="SSF56672">
    <property type="entry name" value="DNA/RNA polymerases"/>
    <property type="match status" value="1"/>
</dbReference>